<dbReference type="Proteomes" id="UP000016931">
    <property type="component" value="Unassembled WGS sequence"/>
</dbReference>
<keyword evidence="3" id="KW-0687">Ribonucleoprotein</keyword>
<dbReference type="SUPFAM" id="SSF46911">
    <property type="entry name" value="Ribosomal protein S18"/>
    <property type="match status" value="1"/>
</dbReference>
<dbReference type="GO" id="GO:0003735">
    <property type="term" value="F:structural constituent of ribosome"/>
    <property type="evidence" value="ECO:0007669"/>
    <property type="project" value="InterPro"/>
</dbReference>
<dbReference type="FunFam" id="4.10.640.10:FF:000013">
    <property type="entry name" value="37S ribosomal protein S18"/>
    <property type="match status" value="1"/>
</dbReference>
<protein>
    <recommendedName>
        <fullName evidence="4">Small ribosomal subunit protein bS18m</fullName>
    </recommendedName>
</protein>
<dbReference type="GO" id="GO:0032543">
    <property type="term" value="P:mitochondrial translation"/>
    <property type="evidence" value="ECO:0007669"/>
    <property type="project" value="TreeGrafter"/>
</dbReference>
<dbReference type="RefSeq" id="XP_016760706.1">
    <property type="nucleotide sequence ID" value="XM_016902965.1"/>
</dbReference>
<keyword evidence="7" id="KW-1185">Reference proteome</keyword>
<dbReference type="OrthoDB" id="21463at2759"/>
<gene>
    <name evidence="6" type="ORF">SEPMUDRAFT_141480</name>
</gene>
<accession>M3D2Y2</accession>
<dbReference type="eggNOG" id="KOG3162">
    <property type="taxonomic scope" value="Eukaryota"/>
</dbReference>
<evidence type="ECO:0000313" key="7">
    <source>
        <dbReference type="Proteomes" id="UP000016931"/>
    </source>
</evidence>
<dbReference type="GO" id="GO:0070181">
    <property type="term" value="F:small ribosomal subunit rRNA binding"/>
    <property type="evidence" value="ECO:0007669"/>
    <property type="project" value="TreeGrafter"/>
</dbReference>
<evidence type="ECO:0000256" key="1">
    <source>
        <dbReference type="ARBA" id="ARBA00005589"/>
    </source>
</evidence>
<dbReference type="GO" id="GO:0005763">
    <property type="term" value="C:mitochondrial small ribosomal subunit"/>
    <property type="evidence" value="ECO:0007669"/>
    <property type="project" value="TreeGrafter"/>
</dbReference>
<dbReference type="InterPro" id="IPR036870">
    <property type="entry name" value="Ribosomal_bS18_sf"/>
</dbReference>
<dbReference type="EMBL" id="KB456264">
    <property type="protein sequence ID" value="EMF12585.1"/>
    <property type="molecule type" value="Genomic_DNA"/>
</dbReference>
<comment type="similarity">
    <text evidence="1">Belongs to the bacterial ribosomal protein bS18 family.</text>
</comment>
<dbReference type="AlphaFoldDB" id="M3D2Y2"/>
<keyword evidence="2 6" id="KW-0689">Ribosomal protein</keyword>
<evidence type="ECO:0000313" key="6">
    <source>
        <dbReference type="EMBL" id="EMF12585.1"/>
    </source>
</evidence>
<feature type="region of interest" description="Disordered" evidence="5">
    <location>
        <begin position="18"/>
        <end position="37"/>
    </location>
</feature>
<dbReference type="GeneID" id="27900102"/>
<feature type="compositionally biased region" description="Low complexity" evidence="5">
    <location>
        <begin position="71"/>
        <end position="88"/>
    </location>
</feature>
<evidence type="ECO:0000256" key="2">
    <source>
        <dbReference type="ARBA" id="ARBA00022980"/>
    </source>
</evidence>
<dbReference type="OMA" id="QCRRTIA"/>
<evidence type="ECO:0000256" key="3">
    <source>
        <dbReference type="ARBA" id="ARBA00023274"/>
    </source>
</evidence>
<evidence type="ECO:0000256" key="4">
    <source>
        <dbReference type="ARBA" id="ARBA00035264"/>
    </source>
</evidence>
<feature type="region of interest" description="Disordered" evidence="5">
    <location>
        <begin position="45"/>
        <end position="90"/>
    </location>
</feature>
<proteinExistence type="inferred from homology"/>
<dbReference type="InterPro" id="IPR001648">
    <property type="entry name" value="Ribosomal_bS18"/>
</dbReference>
<evidence type="ECO:0000256" key="5">
    <source>
        <dbReference type="SAM" id="MobiDB-lite"/>
    </source>
</evidence>
<feature type="compositionally biased region" description="Polar residues" evidence="5">
    <location>
        <begin position="23"/>
        <end position="37"/>
    </location>
</feature>
<dbReference type="Gene3D" id="4.10.640.10">
    <property type="entry name" value="Ribosomal protein S18"/>
    <property type="match status" value="1"/>
</dbReference>
<organism evidence="6 7">
    <name type="scientific">Sphaerulina musiva (strain SO2202)</name>
    <name type="common">Poplar stem canker fungus</name>
    <name type="synonym">Septoria musiva</name>
    <dbReference type="NCBI Taxonomy" id="692275"/>
    <lineage>
        <taxon>Eukaryota</taxon>
        <taxon>Fungi</taxon>
        <taxon>Dikarya</taxon>
        <taxon>Ascomycota</taxon>
        <taxon>Pezizomycotina</taxon>
        <taxon>Dothideomycetes</taxon>
        <taxon>Dothideomycetidae</taxon>
        <taxon>Mycosphaerellales</taxon>
        <taxon>Mycosphaerellaceae</taxon>
        <taxon>Sphaerulina</taxon>
    </lineage>
</organism>
<dbReference type="PANTHER" id="PTHR13479:SF40">
    <property type="entry name" value="SMALL RIBOSOMAL SUBUNIT PROTEIN BS18M"/>
    <property type="match status" value="1"/>
</dbReference>
<reference evidence="6 7" key="1">
    <citation type="journal article" date="2012" name="PLoS Pathog.">
        <title>Diverse lifestyles and strategies of plant pathogenesis encoded in the genomes of eighteen Dothideomycetes fungi.</title>
        <authorList>
            <person name="Ohm R.A."/>
            <person name="Feau N."/>
            <person name="Henrissat B."/>
            <person name="Schoch C.L."/>
            <person name="Horwitz B.A."/>
            <person name="Barry K.W."/>
            <person name="Condon B.J."/>
            <person name="Copeland A.C."/>
            <person name="Dhillon B."/>
            <person name="Glaser F."/>
            <person name="Hesse C.N."/>
            <person name="Kosti I."/>
            <person name="LaButti K."/>
            <person name="Lindquist E.A."/>
            <person name="Lucas S."/>
            <person name="Salamov A.A."/>
            <person name="Bradshaw R.E."/>
            <person name="Ciuffetti L."/>
            <person name="Hamelin R.C."/>
            <person name="Kema G.H.J."/>
            <person name="Lawrence C."/>
            <person name="Scott J.A."/>
            <person name="Spatafora J.W."/>
            <person name="Turgeon B.G."/>
            <person name="de Wit P.J.G.M."/>
            <person name="Zhong S."/>
            <person name="Goodwin S.B."/>
            <person name="Grigoriev I.V."/>
        </authorList>
    </citation>
    <scope>NUCLEOTIDE SEQUENCE [LARGE SCALE GENOMIC DNA]</scope>
    <source>
        <strain evidence="6 7">SO2202</strain>
    </source>
</reference>
<dbReference type="HOGENOM" id="CLU_082177_0_0_1"/>
<dbReference type="Pfam" id="PF01084">
    <property type="entry name" value="Ribosomal_S18"/>
    <property type="match status" value="1"/>
</dbReference>
<dbReference type="PANTHER" id="PTHR13479">
    <property type="entry name" value="30S RIBOSOMAL PROTEIN S18"/>
    <property type="match status" value="1"/>
</dbReference>
<dbReference type="STRING" id="692275.M3D2Y2"/>
<name>M3D2Y2_SPHMS</name>
<sequence length="247" mass="27602">MSLEVAFRRLAIRPTPPYHQCRRSISTTPISRQQQNNATAVLAEQLRASSSQSTSTSTSTSASRANPPRPADALSSLDSTSTSTPTSSAGFSLARGAIGIATDPRREQAQRQMLLDASRGWDRGDLERQAVHRRWKAGDVYAPHDLTGAEMAKWKKARRRPKPKVDVVDSLGLKPIDHYKNFSMMSEYMTEMGRIKHSNETNLRPVNQRRMAKAVRRAIGVGILMPSTHRHPEILRMEMNWGTNRTG</sequence>
<feature type="compositionally biased region" description="Low complexity" evidence="5">
    <location>
        <begin position="48"/>
        <end position="63"/>
    </location>
</feature>